<keyword evidence="9" id="KW-1185">Reference proteome</keyword>
<dbReference type="Proteomes" id="UP000261340">
    <property type="component" value="Unplaced"/>
</dbReference>
<organism evidence="8 9">
    <name type="scientific">Amphilophus citrinellus</name>
    <name type="common">Midas cichlid</name>
    <name type="synonym">Cichlasoma citrinellum</name>
    <dbReference type="NCBI Taxonomy" id="61819"/>
    <lineage>
        <taxon>Eukaryota</taxon>
        <taxon>Metazoa</taxon>
        <taxon>Chordata</taxon>
        <taxon>Craniata</taxon>
        <taxon>Vertebrata</taxon>
        <taxon>Euteleostomi</taxon>
        <taxon>Actinopterygii</taxon>
        <taxon>Neopterygii</taxon>
        <taxon>Teleostei</taxon>
        <taxon>Neoteleostei</taxon>
        <taxon>Acanthomorphata</taxon>
        <taxon>Ovalentaria</taxon>
        <taxon>Cichlomorphae</taxon>
        <taxon>Cichliformes</taxon>
        <taxon>Cichlidae</taxon>
        <taxon>New World cichlids</taxon>
        <taxon>Cichlasomatinae</taxon>
        <taxon>Heroini</taxon>
        <taxon>Amphilophus</taxon>
    </lineage>
</organism>
<reference evidence="8" key="1">
    <citation type="submission" date="2025-08" db="UniProtKB">
        <authorList>
            <consortium name="Ensembl"/>
        </authorList>
    </citation>
    <scope>IDENTIFICATION</scope>
</reference>
<evidence type="ECO:0000256" key="2">
    <source>
        <dbReference type="ARBA" id="ARBA00022659"/>
    </source>
</evidence>
<dbReference type="InterPro" id="IPR035976">
    <property type="entry name" value="Sushi/SCR/CCP_sf"/>
</dbReference>
<dbReference type="Gene3D" id="2.10.70.10">
    <property type="entry name" value="Complement Module, domain 1"/>
    <property type="match status" value="4"/>
</dbReference>
<evidence type="ECO:0000313" key="8">
    <source>
        <dbReference type="Ensembl" id="ENSACIP00000012928.1"/>
    </source>
</evidence>
<dbReference type="CDD" id="cd00033">
    <property type="entry name" value="CCP"/>
    <property type="match status" value="3"/>
</dbReference>
<accession>A0A3Q0RTE1</accession>
<evidence type="ECO:0000256" key="3">
    <source>
        <dbReference type="ARBA" id="ARBA00022729"/>
    </source>
</evidence>
<dbReference type="PROSITE" id="PS50923">
    <property type="entry name" value="SUSHI"/>
    <property type="match status" value="4"/>
</dbReference>
<evidence type="ECO:0000256" key="1">
    <source>
        <dbReference type="ARBA" id="ARBA00004328"/>
    </source>
</evidence>
<keyword evidence="2 5" id="KW-0768">Sushi</keyword>
<dbReference type="GeneTree" id="ENSGT00940000154967"/>
<comment type="caution">
    <text evidence="5">Lacks conserved residue(s) required for the propagation of feature annotation.</text>
</comment>
<dbReference type="InterPro" id="IPR000436">
    <property type="entry name" value="Sushi_SCR_CCP_dom"/>
</dbReference>
<evidence type="ECO:0000259" key="7">
    <source>
        <dbReference type="PROSITE" id="PS50923"/>
    </source>
</evidence>
<protein>
    <recommendedName>
        <fullName evidence="7">Sushi domain-containing protein</fullName>
    </recommendedName>
</protein>
<proteinExistence type="predicted"/>
<feature type="signal peptide" evidence="6">
    <location>
        <begin position="1"/>
        <end position="21"/>
    </location>
</feature>
<dbReference type="SUPFAM" id="SSF57535">
    <property type="entry name" value="Complement control module/SCR domain"/>
    <property type="match status" value="4"/>
</dbReference>
<feature type="domain" description="Sushi" evidence="7">
    <location>
        <begin position="145"/>
        <end position="204"/>
    </location>
</feature>
<dbReference type="STRING" id="61819.ENSACIP00000012928"/>
<feature type="domain" description="Sushi" evidence="7">
    <location>
        <begin position="26"/>
        <end position="85"/>
    </location>
</feature>
<dbReference type="PANTHER" id="PTHR45785:SF2">
    <property type="entry name" value="COMPLEMENT FACTOR H-RELATED"/>
    <property type="match status" value="1"/>
</dbReference>
<reference evidence="8" key="2">
    <citation type="submission" date="2025-09" db="UniProtKB">
        <authorList>
            <consortium name="Ensembl"/>
        </authorList>
    </citation>
    <scope>IDENTIFICATION</scope>
</reference>
<dbReference type="AlphaFoldDB" id="A0A3Q0RTE1"/>
<feature type="domain" description="Sushi" evidence="7">
    <location>
        <begin position="243"/>
        <end position="296"/>
    </location>
</feature>
<comment type="subcellular location">
    <subcellularLocation>
        <location evidence="1">Virion</location>
    </subcellularLocation>
</comment>
<dbReference type="Pfam" id="PF00084">
    <property type="entry name" value="Sushi"/>
    <property type="match status" value="4"/>
</dbReference>
<keyword evidence="4" id="KW-1015">Disulfide bond</keyword>
<dbReference type="InterPro" id="IPR051503">
    <property type="entry name" value="ComplSys_Reg/VirEntry_Med"/>
</dbReference>
<evidence type="ECO:0000256" key="4">
    <source>
        <dbReference type="ARBA" id="ARBA00023157"/>
    </source>
</evidence>
<evidence type="ECO:0000256" key="6">
    <source>
        <dbReference type="SAM" id="SignalP"/>
    </source>
</evidence>
<feature type="chain" id="PRO_5018759801" description="Sushi domain-containing protein" evidence="6">
    <location>
        <begin position="22"/>
        <end position="339"/>
    </location>
</feature>
<sequence>MMCARFLGFVLLIWFPGVIRAQIAASVCQPPELNGGYFVPEQETYDNLAKLIYACDHGLKPAAEGWWATSECENANWSPNPQCIDEKACLTPAIPNTIKTKNQKVWYETQTNIQVTCEDGYRLKDASDATCINGNWSSLPVCESNSCSAPPKISNAVVINRGYQEVFAAGSEVQYHCEDGYTIMGEDTIFCVVGQWTPGPTCSKWTMRGKKTTKPPFNFIFILTFQKPKTGGTAGSGRQPSGQLCGNRPVIQNAEVVEERPMYLKYQCNSFYRRVGPETVTCYSDGSWSQLPTCEEAFCVMDPAKYARYGVKPGQPEYMQEGETKCHSSRVLLKYCVGI</sequence>
<name>A0A3Q0RTE1_AMPCI</name>
<dbReference type="SMART" id="SM00032">
    <property type="entry name" value="CCP"/>
    <property type="match status" value="4"/>
</dbReference>
<evidence type="ECO:0000256" key="5">
    <source>
        <dbReference type="PROSITE-ProRule" id="PRU00302"/>
    </source>
</evidence>
<dbReference type="Ensembl" id="ENSACIT00000013290.1">
    <property type="protein sequence ID" value="ENSACIP00000012928.1"/>
    <property type="gene ID" value="ENSACIG00000010084.1"/>
</dbReference>
<keyword evidence="3 6" id="KW-0732">Signal</keyword>
<feature type="domain" description="Sushi" evidence="7">
    <location>
        <begin position="87"/>
        <end position="144"/>
    </location>
</feature>
<dbReference type="OMA" id="ECENANW"/>
<evidence type="ECO:0000313" key="9">
    <source>
        <dbReference type="Proteomes" id="UP000261340"/>
    </source>
</evidence>
<dbReference type="PANTHER" id="PTHR45785">
    <property type="entry name" value="COMPLEMENT FACTOR H-RELATED"/>
    <property type="match status" value="1"/>
</dbReference>